<dbReference type="RefSeq" id="WP_179422179.1">
    <property type="nucleotide sequence ID" value="NZ_JACCAB010000001.1"/>
</dbReference>
<evidence type="ECO:0000256" key="1">
    <source>
        <dbReference type="SAM" id="Phobius"/>
    </source>
</evidence>
<dbReference type="AlphaFoldDB" id="A0A852WGH0"/>
<protein>
    <submittedName>
        <fullName evidence="2">Uncharacterized protein</fullName>
    </submittedName>
</protein>
<gene>
    <name evidence="2" type="ORF">BJ986_002387</name>
</gene>
<feature type="transmembrane region" description="Helical" evidence="1">
    <location>
        <begin position="54"/>
        <end position="74"/>
    </location>
</feature>
<name>A0A852WGH0_9MICO</name>
<keyword evidence="1" id="KW-1133">Transmembrane helix</keyword>
<keyword evidence="3" id="KW-1185">Reference proteome</keyword>
<sequence>MDIVFLSIVIIAALLLPRSRALVVAPAAWAICVAFVGWGPANNSDVHTTSLGFWVPWAIVLGIGLGLVLGIDAVRRRRRATRA</sequence>
<comment type="caution">
    <text evidence="2">The sequence shown here is derived from an EMBL/GenBank/DDBJ whole genome shotgun (WGS) entry which is preliminary data.</text>
</comment>
<accession>A0A852WGH0</accession>
<organism evidence="2 3">
    <name type="scientific">Pedococcus badiiscoriae</name>
    <dbReference type="NCBI Taxonomy" id="642776"/>
    <lineage>
        <taxon>Bacteria</taxon>
        <taxon>Bacillati</taxon>
        <taxon>Actinomycetota</taxon>
        <taxon>Actinomycetes</taxon>
        <taxon>Micrococcales</taxon>
        <taxon>Intrasporangiaceae</taxon>
        <taxon>Pedococcus</taxon>
    </lineage>
</organism>
<evidence type="ECO:0000313" key="2">
    <source>
        <dbReference type="EMBL" id="NYG07900.1"/>
    </source>
</evidence>
<proteinExistence type="predicted"/>
<dbReference type="EMBL" id="JACCAB010000001">
    <property type="protein sequence ID" value="NYG07900.1"/>
    <property type="molecule type" value="Genomic_DNA"/>
</dbReference>
<dbReference type="Proteomes" id="UP000573599">
    <property type="component" value="Unassembled WGS sequence"/>
</dbReference>
<reference evidence="2 3" key="1">
    <citation type="submission" date="2020-07" db="EMBL/GenBank/DDBJ databases">
        <title>Sequencing the genomes of 1000 actinobacteria strains.</title>
        <authorList>
            <person name="Klenk H.-P."/>
        </authorList>
    </citation>
    <scope>NUCLEOTIDE SEQUENCE [LARGE SCALE GENOMIC DNA]</scope>
    <source>
        <strain evidence="2 3">DSM 23987</strain>
    </source>
</reference>
<evidence type="ECO:0000313" key="3">
    <source>
        <dbReference type="Proteomes" id="UP000573599"/>
    </source>
</evidence>
<keyword evidence="1" id="KW-0812">Transmembrane</keyword>
<keyword evidence="1" id="KW-0472">Membrane</keyword>